<protein>
    <recommendedName>
        <fullName evidence="3">Phosphatase IIIC</fullName>
    </recommendedName>
</protein>
<dbReference type="GO" id="GO:0016788">
    <property type="term" value="F:hydrolase activity, acting on ester bonds"/>
    <property type="evidence" value="ECO:0007669"/>
    <property type="project" value="UniProtKB-ARBA"/>
</dbReference>
<dbReference type="InterPro" id="IPR023214">
    <property type="entry name" value="HAD_sf"/>
</dbReference>
<dbReference type="SUPFAM" id="SSF56784">
    <property type="entry name" value="HAD-like"/>
    <property type="match status" value="1"/>
</dbReference>
<dbReference type="Proteomes" id="UP000196816">
    <property type="component" value="Chromosome"/>
</dbReference>
<dbReference type="Gene3D" id="3.40.50.1000">
    <property type="entry name" value="HAD superfamily/HAD-like"/>
    <property type="match status" value="1"/>
</dbReference>
<accession>A0AAC9SQ22</accession>
<sequence length="695" mass="79792">MSQNFKLTKEFLASHIWSWGGLNEPPLTTSLRFSDDGFITGYSHPNEHMWKINNNSLEILSISGDVSWEFKTFLETDSSITFIALPNSDPNWKTFFGLTTNKKSSSSAPTAKEEGIRLVIWDLDDTFWEGTLSEGEISPIQRNIDIVKTLNGRGIVNAICSRNTFEDVKARLEQLGIWDEFVFPRISWGPKGPLVKDIIEKIQLRPETVMFVDDNVTNLNEAKHFVPELNVAEPDVLESLLDNPRFKGKPDPEYSRLKRYQVLESKHKDMAATGGDNEAFLRKSDIRVSFHSDIEAEFPRIHDLVNRTNQLNFTKNRWPEDIEEARLRFREEVEADFDTDVGYVKVADAYGNYGICGFYLSRKDEFLHFLFSCRTMNMGVEQFVWRRLGERHVPIQGKVGSKLEDPIVDWINVVEDVDKATGNTSNNDKLSNLTICLRGACDLMMTSNFLRTHVSTIEEFNYAYEEWEIVTTPRILALHEDLKDERNQDIIARLPGIPSNRFDSAVITETADVYVLSFSQESFHGLYESKSTGMILPMGTYHFPYYLPEGPTAKFDYTSFTYQDILDRGMSNVSEEQWNFFRNEFSFRGGFDKSLFIHDLHYTFNRLKNSGKKVIILGLNDKIGSDVRILEFFSKINEIVSNLAMLYDYPVINMRDFVNSEDDLANDGMKGGTHFNRAVYKSVSDAIIESILITL</sequence>
<dbReference type="NCBIfam" id="TIGR01681">
    <property type="entry name" value="HAD-SF-IIIC"/>
    <property type="match status" value="1"/>
</dbReference>
<dbReference type="RefSeq" id="WP_250698293.1">
    <property type="nucleotide sequence ID" value="NZ_CP021922.1"/>
</dbReference>
<dbReference type="InterPro" id="IPR036514">
    <property type="entry name" value="SGNH_hydro_sf"/>
</dbReference>
<dbReference type="Gene3D" id="3.40.50.1110">
    <property type="entry name" value="SGNH hydrolase"/>
    <property type="match status" value="1"/>
</dbReference>
<reference evidence="1 2" key="1">
    <citation type="submission" date="2017-06" db="EMBL/GenBank/DDBJ databases">
        <title>Genome sequence of Acetobacter pasteurianus subsp. pasteurianus strain SRCM101468.</title>
        <authorList>
            <person name="Cho S.H."/>
        </authorList>
    </citation>
    <scope>NUCLEOTIDE SEQUENCE [LARGE SCALE GENOMIC DNA]</scope>
    <source>
        <strain evidence="1 2">SRCM101468</strain>
    </source>
</reference>
<evidence type="ECO:0000313" key="1">
    <source>
        <dbReference type="EMBL" id="ASC06476.1"/>
    </source>
</evidence>
<evidence type="ECO:0008006" key="3">
    <source>
        <dbReference type="Google" id="ProtNLM"/>
    </source>
</evidence>
<gene>
    <name evidence="1" type="ORF">S101468_02253</name>
</gene>
<dbReference type="EMBL" id="CP021922">
    <property type="protein sequence ID" value="ASC06476.1"/>
    <property type="molecule type" value="Genomic_DNA"/>
</dbReference>
<organism evidence="1 2">
    <name type="scientific">Acetobacter pasteurianus subsp. pasteurianus</name>
    <dbReference type="NCBI Taxonomy" id="481145"/>
    <lineage>
        <taxon>Bacteria</taxon>
        <taxon>Pseudomonadati</taxon>
        <taxon>Pseudomonadota</taxon>
        <taxon>Alphaproteobacteria</taxon>
        <taxon>Acetobacterales</taxon>
        <taxon>Acetobacteraceae</taxon>
        <taxon>Acetobacter</taxon>
    </lineage>
</organism>
<dbReference type="AlphaFoldDB" id="A0AAC9SQ22"/>
<name>A0AAC9SQ22_ACEPA</name>
<dbReference type="InterPro" id="IPR010033">
    <property type="entry name" value="HAD_SF_ppase_IIIC"/>
</dbReference>
<evidence type="ECO:0000313" key="2">
    <source>
        <dbReference type="Proteomes" id="UP000196816"/>
    </source>
</evidence>
<dbReference type="SUPFAM" id="SSF52266">
    <property type="entry name" value="SGNH hydrolase"/>
    <property type="match status" value="1"/>
</dbReference>
<proteinExistence type="predicted"/>
<dbReference type="InterPro" id="IPR036412">
    <property type="entry name" value="HAD-like_sf"/>
</dbReference>